<dbReference type="Pfam" id="PF00617">
    <property type="entry name" value="RasGEF"/>
    <property type="match status" value="1"/>
</dbReference>
<proteinExistence type="predicted"/>
<dbReference type="Pfam" id="PF00618">
    <property type="entry name" value="RasGEF_N"/>
    <property type="match status" value="1"/>
</dbReference>
<accession>A0AAV7JD08</accession>
<reference evidence="6 7" key="1">
    <citation type="journal article" date="2023" name="BMC Biol.">
        <title>The compact genome of the sponge Oopsacas minuta (Hexactinellida) is lacking key metazoan core genes.</title>
        <authorList>
            <person name="Santini S."/>
            <person name="Schenkelaars Q."/>
            <person name="Jourda C."/>
            <person name="Duchesne M."/>
            <person name="Belahbib H."/>
            <person name="Rocher C."/>
            <person name="Selva M."/>
            <person name="Riesgo A."/>
            <person name="Vervoort M."/>
            <person name="Leys S.P."/>
            <person name="Kodjabachian L."/>
            <person name="Le Bivic A."/>
            <person name="Borchiellini C."/>
            <person name="Claverie J.M."/>
            <person name="Renard E."/>
        </authorList>
    </citation>
    <scope>NUCLEOTIDE SEQUENCE [LARGE SCALE GENOMIC DNA]</scope>
    <source>
        <strain evidence="6">SPO-2</strain>
    </source>
</reference>
<evidence type="ECO:0000256" key="2">
    <source>
        <dbReference type="PROSITE-ProRule" id="PRU00168"/>
    </source>
</evidence>
<feature type="domain" description="N-terminal Ras-GEF" evidence="5">
    <location>
        <begin position="600"/>
        <end position="735"/>
    </location>
</feature>
<dbReference type="Gene3D" id="1.10.840.10">
    <property type="entry name" value="Ras guanine-nucleotide exchange factors catalytic domain"/>
    <property type="match status" value="1"/>
</dbReference>
<dbReference type="PROSITE" id="PS51257">
    <property type="entry name" value="PROKAR_LIPOPROTEIN"/>
    <property type="match status" value="1"/>
</dbReference>
<dbReference type="GO" id="GO:0007265">
    <property type="term" value="P:Ras protein signal transduction"/>
    <property type="evidence" value="ECO:0007669"/>
    <property type="project" value="TreeGrafter"/>
</dbReference>
<dbReference type="GO" id="GO:0005886">
    <property type="term" value="C:plasma membrane"/>
    <property type="evidence" value="ECO:0007669"/>
    <property type="project" value="TreeGrafter"/>
</dbReference>
<dbReference type="SMART" id="SM00147">
    <property type="entry name" value="RasGEF"/>
    <property type="match status" value="1"/>
</dbReference>
<feature type="region of interest" description="Disordered" evidence="3">
    <location>
        <begin position="552"/>
        <end position="576"/>
    </location>
</feature>
<feature type="region of interest" description="Disordered" evidence="3">
    <location>
        <begin position="263"/>
        <end position="289"/>
    </location>
</feature>
<dbReference type="InterPro" id="IPR023578">
    <property type="entry name" value="Ras_GEF_dom_sf"/>
</dbReference>
<dbReference type="Proteomes" id="UP001165289">
    <property type="component" value="Unassembled WGS sequence"/>
</dbReference>
<dbReference type="PANTHER" id="PTHR23113:SF368">
    <property type="entry name" value="CELL DIVISION CONTROL PROTEIN 25"/>
    <property type="match status" value="1"/>
</dbReference>
<gene>
    <name evidence="6" type="ORF">LOD99_12727</name>
</gene>
<keyword evidence="1 2" id="KW-0344">Guanine-nucleotide releasing factor</keyword>
<comment type="caution">
    <text evidence="6">The sequence shown here is derived from an EMBL/GenBank/DDBJ whole genome shotgun (WGS) entry which is preliminary data.</text>
</comment>
<dbReference type="PANTHER" id="PTHR23113">
    <property type="entry name" value="GUANINE NUCLEOTIDE EXCHANGE FACTOR"/>
    <property type="match status" value="1"/>
</dbReference>
<evidence type="ECO:0000313" key="6">
    <source>
        <dbReference type="EMBL" id="KAI6646606.1"/>
    </source>
</evidence>
<dbReference type="InterPro" id="IPR036964">
    <property type="entry name" value="RASGEF_cat_dom_sf"/>
</dbReference>
<dbReference type="InterPro" id="IPR008937">
    <property type="entry name" value="Ras-like_GEF"/>
</dbReference>
<dbReference type="InterPro" id="IPR000651">
    <property type="entry name" value="Ras-like_Gua-exchang_fac_N"/>
</dbReference>
<dbReference type="InterPro" id="IPR001895">
    <property type="entry name" value="RASGEF_cat_dom"/>
</dbReference>
<evidence type="ECO:0000256" key="1">
    <source>
        <dbReference type="ARBA" id="ARBA00022658"/>
    </source>
</evidence>
<dbReference type="SUPFAM" id="SSF48366">
    <property type="entry name" value="Ras GEF"/>
    <property type="match status" value="1"/>
</dbReference>
<dbReference type="AlphaFoldDB" id="A0AAV7JD08"/>
<dbReference type="SMART" id="SM00229">
    <property type="entry name" value="RasGEFN"/>
    <property type="match status" value="1"/>
</dbReference>
<evidence type="ECO:0000259" key="5">
    <source>
        <dbReference type="PROSITE" id="PS50212"/>
    </source>
</evidence>
<evidence type="ECO:0000259" key="4">
    <source>
        <dbReference type="PROSITE" id="PS50009"/>
    </source>
</evidence>
<dbReference type="PROSITE" id="PS50212">
    <property type="entry name" value="RASGEF_NTER"/>
    <property type="match status" value="1"/>
</dbReference>
<evidence type="ECO:0000313" key="7">
    <source>
        <dbReference type="Proteomes" id="UP001165289"/>
    </source>
</evidence>
<feature type="domain" description="Ras-GEF" evidence="4">
    <location>
        <begin position="768"/>
        <end position="1000"/>
    </location>
</feature>
<keyword evidence="7" id="KW-1185">Reference proteome</keyword>
<sequence length="1006" mass="116064">MHKSNLAIIQIYINNLIHILISCFAKKYSMSNSPNSPLMIEITDCVGEPTTPCSPPMSPNLLSPDARKQHSNSFNLCSDLIDYFDNKFVQQARSILEDLREERDKEKIVKKVNDLCNQMNGLSNILTSLQQDLILQLLKNVNFEHRLFKDRMNKIHNQGDINKYTVEIIQQLVFLLETIMQAEQKDFFDTNDLIDMPAIANLESHVFDDIWRKYLKPRNLTILPFSPQRSSSLSIARRNIRRSMISDAPTSFDAEIRAREKIGKGGHISSHRDSDGYGSSTSSSRPASQDLEDAICVEEMDQRDHSRLFSASTTSLDSGFLNDQQSFAFFPNLELQEWSRVSSISSTSLASGSTESEEDDNFLTNNSITLGRGYSLKRGTLKRDRRGSALDMSVALEYVKFKVSAAKKHQVLNKRPDFNIYKANMFVIQIESNMEEIVHSFSVVRTLEEFQTFYQAMQKRHGKLGTFPKELKLYLRPKNFERKVEDVLNHMGINSQTRNDDILIQFIRKDNGLSLITDGMDKNLHVEKTFFTPSKNHTPGIVPLVEVSYKPPRRPMPDDFSGTLRPRFDPMQQRPEDPKKFMNIVMREGKKVMITTTENNHEFIDAATLDILIEELTTLDQSRDNSRVPDPNFIQQFVLGHRHFLKNIEFLTILVNKYDEINKGNSQKEPSIAWQMLAKIRILRVVIIWLETFYPDFYLSSEMSDLLTNFIAKVEQEDHAKSSIQRIQKIMLEQQNYFDLKQELSEKPRSKNPSILLGTTLLKSHEYKSVNIAQQLSLIQMDLFKKIGFFEICIKILEGNNSIKNGTCTPNLDAFITRSNQESTWIMSEVLNSETNRIRVEVVEQAISVAKHCYRLKNYNTMMAILAGLQNRLVNRTKVLSNISDKSKSTFEKLKRVMDFSGNFKNYRQETRSLLGEGNKPCVPFFALYMKDFTHLNENKKYVGDGLINFSKIRNIHKVLVELKKFQRFPIDDIPENVDIELQCHNLLLLSEAKLEDLCRPFSNRS</sequence>
<protein>
    <submittedName>
        <fullName evidence="6">Uncharacterized protein</fullName>
    </submittedName>
</protein>
<dbReference type="GO" id="GO:0005085">
    <property type="term" value="F:guanyl-nucleotide exchange factor activity"/>
    <property type="evidence" value="ECO:0007669"/>
    <property type="project" value="UniProtKB-KW"/>
</dbReference>
<organism evidence="6 7">
    <name type="scientific">Oopsacas minuta</name>
    <dbReference type="NCBI Taxonomy" id="111878"/>
    <lineage>
        <taxon>Eukaryota</taxon>
        <taxon>Metazoa</taxon>
        <taxon>Porifera</taxon>
        <taxon>Hexactinellida</taxon>
        <taxon>Hexasterophora</taxon>
        <taxon>Lyssacinosida</taxon>
        <taxon>Leucopsacidae</taxon>
        <taxon>Oopsacas</taxon>
    </lineage>
</organism>
<dbReference type="PROSITE" id="PS50009">
    <property type="entry name" value="RASGEF_CAT"/>
    <property type="match status" value="1"/>
</dbReference>
<evidence type="ECO:0000256" key="3">
    <source>
        <dbReference type="SAM" id="MobiDB-lite"/>
    </source>
</evidence>
<dbReference type="EMBL" id="JAKMXF010000354">
    <property type="protein sequence ID" value="KAI6646606.1"/>
    <property type="molecule type" value="Genomic_DNA"/>
</dbReference>
<dbReference type="Gene3D" id="1.20.870.10">
    <property type="entry name" value="Son of sevenless (SoS) protein Chain: S domain 1"/>
    <property type="match status" value="1"/>
</dbReference>
<dbReference type="CDD" id="cd06224">
    <property type="entry name" value="REM"/>
    <property type="match status" value="1"/>
</dbReference>
<name>A0AAV7JD08_9METZ</name>